<accession>A0ABU5AS95</accession>
<dbReference type="Proteomes" id="UP001276564">
    <property type="component" value="Unassembled WGS sequence"/>
</dbReference>
<evidence type="ECO:0000256" key="1">
    <source>
        <dbReference type="SAM" id="MobiDB-lite"/>
    </source>
</evidence>
<organism evidence="2 3">
    <name type="scientific">Mesorhizobium abyssinicae</name>
    <dbReference type="NCBI Taxonomy" id="1209958"/>
    <lineage>
        <taxon>Bacteria</taxon>
        <taxon>Pseudomonadati</taxon>
        <taxon>Pseudomonadota</taxon>
        <taxon>Alphaproteobacteria</taxon>
        <taxon>Hyphomicrobiales</taxon>
        <taxon>Phyllobacteriaceae</taxon>
        <taxon>Mesorhizobium</taxon>
    </lineage>
</organism>
<evidence type="ECO:0000313" key="2">
    <source>
        <dbReference type="EMBL" id="MDX8540164.1"/>
    </source>
</evidence>
<name>A0ABU5AS95_9HYPH</name>
<reference evidence="2 3" key="1">
    <citation type="submission" date="2023-08" db="EMBL/GenBank/DDBJ databases">
        <title>Implementing the SeqCode for naming new Mesorhizobium species isolated from Vachellia karroo root nodules.</title>
        <authorList>
            <person name="Van Lill M."/>
        </authorList>
    </citation>
    <scope>NUCLEOTIDE SEQUENCE [LARGE SCALE GENOMIC DNA]</scope>
    <source>
        <strain evidence="2 3">VK4B</strain>
    </source>
</reference>
<sequence>MELNYDFEFQSIFPKAVWLVPECKRLLDEVGIAHNMKGNYVTAFVDPATVVALWREPAEFRATLIKAGWSTLPYEGEAAPDKAQFLIPKLLEIHAKVESRAYDAQATKYAVFALFRFTHQLTMGEVLGADGRPTCSPLTQQRMKDARPTSAFDVKKAVTAMVSDLENRAGAEPAAPPAPVKSAAPGPSLLGRVARVFGRRQT</sequence>
<feature type="region of interest" description="Disordered" evidence="1">
    <location>
        <begin position="167"/>
        <end position="186"/>
    </location>
</feature>
<comment type="caution">
    <text evidence="2">The sequence shown here is derived from an EMBL/GenBank/DDBJ whole genome shotgun (WGS) entry which is preliminary data.</text>
</comment>
<proteinExistence type="predicted"/>
<dbReference type="EMBL" id="JAVIIP010000012">
    <property type="protein sequence ID" value="MDX8540164.1"/>
    <property type="molecule type" value="Genomic_DNA"/>
</dbReference>
<gene>
    <name evidence="2" type="ORF">RFM23_21325</name>
</gene>
<keyword evidence="3" id="KW-1185">Reference proteome</keyword>
<dbReference type="RefSeq" id="WP_320321297.1">
    <property type="nucleotide sequence ID" value="NZ_JAVIIP010000012.1"/>
</dbReference>
<evidence type="ECO:0000313" key="3">
    <source>
        <dbReference type="Proteomes" id="UP001276564"/>
    </source>
</evidence>
<protein>
    <submittedName>
        <fullName evidence="2">Uncharacterized protein</fullName>
    </submittedName>
</protein>